<proteinExistence type="predicted"/>
<organism evidence="2 3">
    <name type="scientific">Emydomyces testavorans</name>
    <dbReference type="NCBI Taxonomy" id="2070801"/>
    <lineage>
        <taxon>Eukaryota</taxon>
        <taxon>Fungi</taxon>
        <taxon>Dikarya</taxon>
        <taxon>Ascomycota</taxon>
        <taxon>Pezizomycotina</taxon>
        <taxon>Eurotiomycetes</taxon>
        <taxon>Eurotiomycetidae</taxon>
        <taxon>Onygenales</taxon>
        <taxon>Nannizziopsiaceae</taxon>
        <taxon>Emydomyces</taxon>
    </lineage>
</organism>
<sequence>MPTQLDKVLSSKQHGASGEMKYFLLSPIQQAVSTTYFTSSRDQSTHYFIDPEFWTPDELRRWLRARNLLPSDNSTQSELLERVQANMRPSSTS</sequence>
<name>A0AAF0DQU3_9EURO</name>
<accession>A0AAF0DQU3</accession>
<evidence type="ECO:0000313" key="2">
    <source>
        <dbReference type="EMBL" id="WEW61295.1"/>
    </source>
</evidence>
<feature type="region of interest" description="Disordered" evidence="1">
    <location>
        <begin position="73"/>
        <end position="93"/>
    </location>
</feature>
<evidence type="ECO:0000313" key="3">
    <source>
        <dbReference type="Proteomes" id="UP001219355"/>
    </source>
</evidence>
<evidence type="ECO:0000256" key="1">
    <source>
        <dbReference type="SAM" id="MobiDB-lite"/>
    </source>
</evidence>
<keyword evidence="3" id="KW-1185">Reference proteome</keyword>
<reference evidence="2" key="1">
    <citation type="submission" date="2023-03" db="EMBL/GenBank/DDBJ databases">
        <title>Emydomyces testavorans Genome Sequence.</title>
        <authorList>
            <person name="Hoyer L."/>
        </authorList>
    </citation>
    <scope>NUCLEOTIDE SEQUENCE</scope>
    <source>
        <strain evidence="2">16-2883</strain>
    </source>
</reference>
<dbReference type="AlphaFoldDB" id="A0AAF0DQU3"/>
<dbReference type="EMBL" id="CP120630">
    <property type="protein sequence ID" value="WEW61295.1"/>
    <property type="molecule type" value="Genomic_DNA"/>
</dbReference>
<dbReference type="Proteomes" id="UP001219355">
    <property type="component" value="Chromosome 4"/>
</dbReference>
<protein>
    <submittedName>
        <fullName evidence="2">Uncharacterized protein</fullName>
    </submittedName>
</protein>
<gene>
    <name evidence="2" type="ORF">PRK78_006785</name>
</gene>